<protein>
    <submittedName>
        <fullName evidence="1">Uncharacterized protein</fullName>
    </submittedName>
</protein>
<reference evidence="1 2" key="1">
    <citation type="submission" date="2016-04" db="EMBL/GenBank/DDBJ databases">
        <title>A degradative enzymes factory behind the ericoid mycorrhizal symbiosis.</title>
        <authorList>
            <consortium name="DOE Joint Genome Institute"/>
            <person name="Martino E."/>
            <person name="Morin E."/>
            <person name="Grelet G."/>
            <person name="Kuo A."/>
            <person name="Kohler A."/>
            <person name="Daghino S."/>
            <person name="Barry K."/>
            <person name="Choi C."/>
            <person name="Cichocki N."/>
            <person name="Clum A."/>
            <person name="Copeland A."/>
            <person name="Hainaut M."/>
            <person name="Haridas S."/>
            <person name="Labutti K."/>
            <person name="Lindquist E."/>
            <person name="Lipzen A."/>
            <person name="Khouja H.-R."/>
            <person name="Murat C."/>
            <person name="Ohm R."/>
            <person name="Olson A."/>
            <person name="Spatafora J."/>
            <person name="Veneault-Fourrey C."/>
            <person name="Henrissat B."/>
            <person name="Grigoriev I."/>
            <person name="Martin F."/>
            <person name="Perotto S."/>
        </authorList>
    </citation>
    <scope>NUCLEOTIDE SEQUENCE [LARGE SCALE GENOMIC DNA]</scope>
    <source>
        <strain evidence="1 2">E</strain>
    </source>
</reference>
<accession>A0A2J6TDE8</accession>
<sequence length="105" mass="11779">MPHLPPVLFSFINSCFSCAYHSHGRILTWPPKAQQPSCQLKLKAKLKQIPMTLGVTLPHCLLVSRSFDTRIEGDIMATRMDCTVHDCLSTSILSTRKLSQPNNDI</sequence>
<dbReference type="GeneID" id="36580465"/>
<dbReference type="Proteomes" id="UP000235371">
    <property type="component" value="Unassembled WGS sequence"/>
</dbReference>
<dbReference type="RefSeq" id="XP_024737958.1">
    <property type="nucleotide sequence ID" value="XM_024872384.1"/>
</dbReference>
<dbReference type="InParanoid" id="A0A2J6TDE8"/>
<name>A0A2J6TDE8_9HELO</name>
<dbReference type="EMBL" id="KZ613787">
    <property type="protein sequence ID" value="PMD61054.1"/>
    <property type="molecule type" value="Genomic_DNA"/>
</dbReference>
<evidence type="ECO:0000313" key="1">
    <source>
        <dbReference type="EMBL" id="PMD61054.1"/>
    </source>
</evidence>
<keyword evidence="2" id="KW-1185">Reference proteome</keyword>
<gene>
    <name evidence="1" type="ORF">K444DRAFT_385860</name>
</gene>
<proteinExistence type="predicted"/>
<dbReference type="AlphaFoldDB" id="A0A2J6TDE8"/>
<evidence type="ECO:0000313" key="2">
    <source>
        <dbReference type="Proteomes" id="UP000235371"/>
    </source>
</evidence>
<organism evidence="1 2">
    <name type="scientific">Hyaloscypha bicolor E</name>
    <dbReference type="NCBI Taxonomy" id="1095630"/>
    <lineage>
        <taxon>Eukaryota</taxon>
        <taxon>Fungi</taxon>
        <taxon>Dikarya</taxon>
        <taxon>Ascomycota</taxon>
        <taxon>Pezizomycotina</taxon>
        <taxon>Leotiomycetes</taxon>
        <taxon>Helotiales</taxon>
        <taxon>Hyaloscyphaceae</taxon>
        <taxon>Hyaloscypha</taxon>
        <taxon>Hyaloscypha bicolor</taxon>
    </lineage>
</organism>